<dbReference type="PANTHER" id="PTHR21485:SF6">
    <property type="entry name" value="N-ACYLNEURAMINATE CYTIDYLYLTRANSFERASE-RELATED"/>
    <property type="match status" value="1"/>
</dbReference>
<accession>A0A2K4ZAN6</accession>
<dbReference type="SUPFAM" id="SSF53448">
    <property type="entry name" value="Nucleotide-diphospho-sugar transferases"/>
    <property type="match status" value="1"/>
</dbReference>
<organism evidence="1 2">
    <name type="scientific">Acetatifactor muris</name>
    <dbReference type="NCBI Taxonomy" id="879566"/>
    <lineage>
        <taxon>Bacteria</taxon>
        <taxon>Bacillati</taxon>
        <taxon>Bacillota</taxon>
        <taxon>Clostridia</taxon>
        <taxon>Lachnospirales</taxon>
        <taxon>Lachnospiraceae</taxon>
        <taxon>Acetatifactor</taxon>
    </lineage>
</organism>
<keyword evidence="1" id="KW-0808">Transferase</keyword>
<dbReference type="Gene3D" id="3.90.550.10">
    <property type="entry name" value="Spore Coat Polysaccharide Biosynthesis Protein SpsA, Chain A"/>
    <property type="match status" value="1"/>
</dbReference>
<dbReference type="PANTHER" id="PTHR21485">
    <property type="entry name" value="HAD SUPERFAMILY MEMBERS CMAS AND KDSC"/>
    <property type="match status" value="1"/>
</dbReference>
<sequence>MKVIAVVPIKLNSVRLPQKNIRSFKNGQPLCFYILNTLLAVQNIDEVYVYCSNPKIKDYIPKEVKFLQRSPQLDLDTTKMNEVLKSFGEEVYADIYVMTHTTAPFVKKESIEKGLHAVLEQGYDSAFAVKRLQDFLWKDGRPYNYSLEDIPRTQDLEAVYEETSGFYIFERSVMTDYNRRIGKRQYMVEVSEIEAIDIDEEEDFIIADAIFNYLRILPGGERVTL</sequence>
<dbReference type="RefSeq" id="WP_103237643.1">
    <property type="nucleotide sequence ID" value="NZ_JANJZD010000016.1"/>
</dbReference>
<reference evidence="1 2" key="1">
    <citation type="submission" date="2018-01" db="EMBL/GenBank/DDBJ databases">
        <authorList>
            <person name="Gaut B.S."/>
            <person name="Morton B.R."/>
            <person name="Clegg M.T."/>
            <person name="Duvall M.R."/>
        </authorList>
    </citation>
    <scope>NUCLEOTIDE SEQUENCE [LARGE SCALE GENOMIC DNA]</scope>
    <source>
        <strain evidence="1">GP69</strain>
    </source>
</reference>
<dbReference type="AlphaFoldDB" id="A0A2K4ZAN6"/>
<dbReference type="InterPro" id="IPR050793">
    <property type="entry name" value="CMP-NeuNAc_synthase"/>
</dbReference>
<dbReference type="GO" id="GO:0008781">
    <property type="term" value="F:N-acylneuraminate cytidylyltransferase activity"/>
    <property type="evidence" value="ECO:0007669"/>
    <property type="project" value="TreeGrafter"/>
</dbReference>
<dbReference type="InterPro" id="IPR003329">
    <property type="entry name" value="Cytidylyl_trans"/>
</dbReference>
<dbReference type="Proteomes" id="UP000236311">
    <property type="component" value="Unassembled WGS sequence"/>
</dbReference>
<keyword evidence="2" id="KW-1185">Reference proteome</keyword>
<protein>
    <submittedName>
        <fullName evidence="1">3-deoxy-manno-octulosonate cytidylyltransferase</fullName>
    </submittedName>
</protein>
<proteinExistence type="predicted"/>
<dbReference type="CDD" id="cd02513">
    <property type="entry name" value="CMP-NeuAc_Synthase"/>
    <property type="match status" value="1"/>
</dbReference>
<dbReference type="EMBL" id="OFSM01000001">
    <property type="protein sequence ID" value="SOY27524.1"/>
    <property type="molecule type" value="Genomic_DNA"/>
</dbReference>
<dbReference type="OrthoDB" id="9805604at2"/>
<keyword evidence="1" id="KW-0548">Nucleotidyltransferase</keyword>
<dbReference type="Pfam" id="PF02348">
    <property type="entry name" value="CTP_transf_3"/>
    <property type="match status" value="1"/>
</dbReference>
<gene>
    <name evidence="1" type="ORF">AMURIS_00228</name>
</gene>
<evidence type="ECO:0000313" key="2">
    <source>
        <dbReference type="Proteomes" id="UP000236311"/>
    </source>
</evidence>
<evidence type="ECO:0000313" key="1">
    <source>
        <dbReference type="EMBL" id="SOY27524.1"/>
    </source>
</evidence>
<name>A0A2K4ZAN6_9FIRM</name>
<dbReference type="InterPro" id="IPR029044">
    <property type="entry name" value="Nucleotide-diphossugar_trans"/>
</dbReference>